<accession>A0ABU5V2U0</accession>
<dbReference type="InterPro" id="IPR005119">
    <property type="entry name" value="LysR_subst-bd"/>
</dbReference>
<dbReference type="InterPro" id="IPR000847">
    <property type="entry name" value="LysR_HTH_N"/>
</dbReference>
<dbReference type="CDD" id="cd08474">
    <property type="entry name" value="PBP2_CrgA_like_5"/>
    <property type="match status" value="1"/>
</dbReference>
<evidence type="ECO:0000256" key="4">
    <source>
        <dbReference type="ARBA" id="ARBA00023163"/>
    </source>
</evidence>
<feature type="domain" description="HTH lysR-type" evidence="5">
    <location>
        <begin position="4"/>
        <end position="61"/>
    </location>
</feature>
<dbReference type="PANTHER" id="PTHR30537">
    <property type="entry name" value="HTH-TYPE TRANSCRIPTIONAL REGULATOR"/>
    <property type="match status" value="1"/>
</dbReference>
<dbReference type="SUPFAM" id="SSF46785">
    <property type="entry name" value="Winged helix' DNA-binding domain"/>
    <property type="match status" value="1"/>
</dbReference>
<dbReference type="Pfam" id="PF00126">
    <property type="entry name" value="HTH_1"/>
    <property type="match status" value="1"/>
</dbReference>
<organism evidence="6 7">
    <name type="scientific">Stenotrophomonas capsici</name>
    <dbReference type="NCBI Taxonomy" id="3110230"/>
    <lineage>
        <taxon>Bacteria</taxon>
        <taxon>Pseudomonadati</taxon>
        <taxon>Pseudomonadota</taxon>
        <taxon>Gammaproteobacteria</taxon>
        <taxon>Lysobacterales</taxon>
        <taxon>Lysobacteraceae</taxon>
        <taxon>Stenotrophomonas</taxon>
    </lineage>
</organism>
<evidence type="ECO:0000259" key="5">
    <source>
        <dbReference type="PROSITE" id="PS50931"/>
    </source>
</evidence>
<evidence type="ECO:0000256" key="3">
    <source>
        <dbReference type="ARBA" id="ARBA00023125"/>
    </source>
</evidence>
<keyword evidence="7" id="KW-1185">Reference proteome</keyword>
<proteinExistence type="inferred from homology"/>
<dbReference type="SUPFAM" id="SSF53850">
    <property type="entry name" value="Periplasmic binding protein-like II"/>
    <property type="match status" value="1"/>
</dbReference>
<dbReference type="Proteomes" id="UP001301653">
    <property type="component" value="Unassembled WGS sequence"/>
</dbReference>
<evidence type="ECO:0000313" key="7">
    <source>
        <dbReference type="Proteomes" id="UP001301653"/>
    </source>
</evidence>
<comment type="similarity">
    <text evidence="1">Belongs to the LysR transcriptional regulatory family.</text>
</comment>
<dbReference type="EMBL" id="JAYFUH010000105">
    <property type="protein sequence ID" value="MEA5667675.1"/>
    <property type="molecule type" value="Genomic_DNA"/>
</dbReference>
<comment type="caution">
    <text evidence="6">The sequence shown here is derived from an EMBL/GenBank/DDBJ whole genome shotgun (WGS) entry which is preliminary data.</text>
</comment>
<keyword evidence="4" id="KW-0804">Transcription</keyword>
<sequence length="298" mass="33114">MSRDNLNDLLAFVTIAREGSFTRAAAQLGVSQSALSHTMRELEARLGIRLLTRTTRSVSMTEAGEHLYESVAPRLEDIQAELAMMGQFRDTPVGTVRINTTGHAADLYVWPRLSSMLPQYPQLKVEVAVDYGLTDIVAQRFDIGIRLGEHLARDMIAVPVSPPQRIAVVATPAYFATHGIPRTPQELVTHNCIGMRLPTHGGLLPWEFDRDGVQYKSRVEGQWIFNGSAPALRAALAGVGLAYLPEDLMHEHLAAGRLQRVLEDWCEPYDGYYAYYPSRRQASRALQVVIEALRHPAG</sequence>
<gene>
    <name evidence="6" type="ORF">VA603_09050</name>
</gene>
<dbReference type="Gene3D" id="3.40.190.290">
    <property type="match status" value="1"/>
</dbReference>
<dbReference type="InterPro" id="IPR036390">
    <property type="entry name" value="WH_DNA-bd_sf"/>
</dbReference>
<dbReference type="RefSeq" id="WP_323438593.1">
    <property type="nucleotide sequence ID" value="NZ_JAYFUH010000105.1"/>
</dbReference>
<evidence type="ECO:0000256" key="2">
    <source>
        <dbReference type="ARBA" id="ARBA00023015"/>
    </source>
</evidence>
<dbReference type="Pfam" id="PF03466">
    <property type="entry name" value="LysR_substrate"/>
    <property type="match status" value="1"/>
</dbReference>
<dbReference type="PROSITE" id="PS50931">
    <property type="entry name" value="HTH_LYSR"/>
    <property type="match status" value="1"/>
</dbReference>
<name>A0ABU5V2U0_9GAMM</name>
<dbReference type="PANTHER" id="PTHR30537:SF1">
    <property type="entry name" value="HTH-TYPE TRANSCRIPTIONAL REGULATOR PGRR"/>
    <property type="match status" value="1"/>
</dbReference>
<dbReference type="Gene3D" id="1.10.10.10">
    <property type="entry name" value="Winged helix-like DNA-binding domain superfamily/Winged helix DNA-binding domain"/>
    <property type="match status" value="1"/>
</dbReference>
<dbReference type="InterPro" id="IPR058163">
    <property type="entry name" value="LysR-type_TF_proteobact-type"/>
</dbReference>
<keyword evidence="2" id="KW-0805">Transcription regulation</keyword>
<reference evidence="6 7" key="1">
    <citation type="submission" date="2023-12" db="EMBL/GenBank/DDBJ databases">
        <title>Stenotrophomonas guangdongensis sp. nov., isolated from wilted pepper plants (Capsicum annuum).</title>
        <authorList>
            <person name="Qiu M."/>
            <person name="Li Y."/>
            <person name="Liu Q."/>
            <person name="Zhang X."/>
            <person name="Huang Y."/>
            <person name="Guo R."/>
            <person name="Hu M."/>
            <person name="Zhou J."/>
            <person name="Zhou X."/>
        </authorList>
    </citation>
    <scope>NUCLEOTIDE SEQUENCE [LARGE SCALE GENOMIC DNA]</scope>
    <source>
        <strain evidence="6 7">MH1</strain>
    </source>
</reference>
<keyword evidence="3" id="KW-0238">DNA-binding</keyword>
<evidence type="ECO:0000313" key="6">
    <source>
        <dbReference type="EMBL" id="MEA5667675.1"/>
    </source>
</evidence>
<dbReference type="InterPro" id="IPR036388">
    <property type="entry name" value="WH-like_DNA-bd_sf"/>
</dbReference>
<protein>
    <submittedName>
        <fullName evidence="6">LysR family transcriptional regulator</fullName>
    </submittedName>
</protein>
<dbReference type="PRINTS" id="PR00039">
    <property type="entry name" value="HTHLYSR"/>
</dbReference>
<evidence type="ECO:0000256" key="1">
    <source>
        <dbReference type="ARBA" id="ARBA00009437"/>
    </source>
</evidence>